<dbReference type="InterPro" id="IPR043502">
    <property type="entry name" value="DNA/RNA_pol_sf"/>
</dbReference>
<dbReference type="FunFam" id="1.10.340.70:FF:000001">
    <property type="entry name" value="Retrovirus-related Pol polyprotein from transposon gypsy-like Protein"/>
    <property type="match status" value="1"/>
</dbReference>
<evidence type="ECO:0000256" key="12">
    <source>
        <dbReference type="ARBA" id="ARBA00022918"/>
    </source>
</evidence>
<evidence type="ECO:0000256" key="2">
    <source>
        <dbReference type="ARBA" id="ARBA00022670"/>
    </source>
</evidence>
<dbReference type="SUPFAM" id="SSF53098">
    <property type="entry name" value="Ribonuclease H-like"/>
    <property type="match status" value="1"/>
</dbReference>
<feature type="compositionally biased region" description="Low complexity" evidence="18">
    <location>
        <begin position="780"/>
        <end position="792"/>
    </location>
</feature>
<keyword evidence="14" id="KW-0238">DNA-binding</keyword>
<dbReference type="InterPro" id="IPR016197">
    <property type="entry name" value="Chromo-like_dom_sf"/>
</dbReference>
<keyword evidence="3" id="KW-0808">Transferase</keyword>
<dbReference type="Pfam" id="PF17917">
    <property type="entry name" value="RT_RNaseH"/>
    <property type="match status" value="1"/>
</dbReference>
<evidence type="ECO:0000256" key="4">
    <source>
        <dbReference type="ARBA" id="ARBA00022695"/>
    </source>
</evidence>
<reference evidence="21" key="3">
    <citation type="submission" date="2025-09" db="UniProtKB">
        <authorList>
            <consortium name="Ensembl"/>
        </authorList>
    </citation>
    <scope>IDENTIFICATION</scope>
</reference>
<dbReference type="InterPro" id="IPR056924">
    <property type="entry name" value="SH3_Tf2-1"/>
</dbReference>
<evidence type="ECO:0000256" key="14">
    <source>
        <dbReference type="ARBA" id="ARBA00023125"/>
    </source>
</evidence>
<dbReference type="GO" id="GO:0004519">
    <property type="term" value="F:endonuclease activity"/>
    <property type="evidence" value="ECO:0007669"/>
    <property type="project" value="UniProtKB-KW"/>
</dbReference>
<dbReference type="Pfam" id="PF24626">
    <property type="entry name" value="SH3_Tf2-1"/>
    <property type="match status" value="1"/>
</dbReference>
<comment type="subcellular location">
    <subcellularLocation>
        <location evidence="1">Nucleus</location>
    </subcellularLocation>
</comment>
<dbReference type="PROSITE" id="PS50013">
    <property type="entry name" value="CHROMO_2"/>
    <property type="match status" value="1"/>
</dbReference>
<dbReference type="Gene3D" id="1.10.340.70">
    <property type="match status" value="1"/>
</dbReference>
<dbReference type="GeneTree" id="ENSGT01040000240511"/>
<dbReference type="InterPro" id="IPR036397">
    <property type="entry name" value="RNaseH_sf"/>
</dbReference>
<protein>
    <recommendedName>
        <fullName evidence="16">Gypsy retrotransposon integrase-like protein 1</fullName>
    </recommendedName>
</protein>
<keyword evidence="13" id="KW-0239">DNA-directed DNA polymerase</keyword>
<dbReference type="Gene3D" id="3.10.20.370">
    <property type="match status" value="1"/>
</dbReference>
<name>A0A670K343_PODMU</name>
<feature type="compositionally biased region" description="Basic residues" evidence="18">
    <location>
        <begin position="793"/>
        <end position="802"/>
    </location>
</feature>
<keyword evidence="17" id="KW-0175">Coiled coil</keyword>
<dbReference type="GO" id="GO:0003677">
    <property type="term" value="F:DNA binding"/>
    <property type="evidence" value="ECO:0007669"/>
    <property type="project" value="UniProtKB-KW"/>
</dbReference>
<dbReference type="Ensembl" id="ENSPMRT00000033880.1">
    <property type="protein sequence ID" value="ENSPMRP00000031948.1"/>
    <property type="gene ID" value="ENSPMRG00000020700.1"/>
</dbReference>
<dbReference type="GO" id="GO:0046872">
    <property type="term" value="F:metal ion binding"/>
    <property type="evidence" value="ECO:0007669"/>
    <property type="project" value="UniProtKB-KW"/>
</dbReference>
<keyword evidence="22" id="KW-1185">Reference proteome</keyword>
<evidence type="ECO:0000256" key="1">
    <source>
        <dbReference type="ARBA" id="ARBA00004123"/>
    </source>
</evidence>
<feature type="domain" description="Chromo" evidence="19">
    <location>
        <begin position="575"/>
        <end position="633"/>
    </location>
</feature>
<proteinExistence type="predicted"/>
<evidence type="ECO:0000313" key="22">
    <source>
        <dbReference type="Proteomes" id="UP000472272"/>
    </source>
</evidence>
<dbReference type="SUPFAM" id="SSF54160">
    <property type="entry name" value="Chromo domain-like"/>
    <property type="match status" value="1"/>
</dbReference>
<keyword evidence="8" id="KW-0255">Endonuclease</keyword>
<dbReference type="Pfam" id="PF00385">
    <property type="entry name" value="Chromo"/>
    <property type="match status" value="1"/>
</dbReference>
<dbReference type="GO" id="GO:0003887">
    <property type="term" value="F:DNA-directed DNA polymerase activity"/>
    <property type="evidence" value="ECO:0007669"/>
    <property type="project" value="UniProtKB-KW"/>
</dbReference>
<dbReference type="Proteomes" id="UP000472272">
    <property type="component" value="Chromosome 8"/>
</dbReference>
<evidence type="ECO:0000256" key="11">
    <source>
        <dbReference type="ARBA" id="ARBA00022908"/>
    </source>
</evidence>
<keyword evidence="7" id="KW-0064">Aspartyl protease</keyword>
<evidence type="ECO:0000256" key="18">
    <source>
        <dbReference type="SAM" id="MobiDB-lite"/>
    </source>
</evidence>
<feature type="compositionally biased region" description="Basic and acidic residues" evidence="18">
    <location>
        <begin position="714"/>
        <end position="733"/>
    </location>
</feature>
<dbReference type="GO" id="GO:0005634">
    <property type="term" value="C:nucleus"/>
    <property type="evidence" value="ECO:0007669"/>
    <property type="project" value="UniProtKB-SubCell"/>
</dbReference>
<dbReference type="PROSITE" id="PS50994">
    <property type="entry name" value="INTEGRASE"/>
    <property type="match status" value="1"/>
</dbReference>
<keyword evidence="5" id="KW-0540">Nuclease</keyword>
<evidence type="ECO:0000313" key="21">
    <source>
        <dbReference type="Ensembl" id="ENSPMRP00000031948.1"/>
    </source>
</evidence>
<organism evidence="21 22">
    <name type="scientific">Podarcis muralis</name>
    <name type="common">Wall lizard</name>
    <name type="synonym">Lacerta muralis</name>
    <dbReference type="NCBI Taxonomy" id="64176"/>
    <lineage>
        <taxon>Eukaryota</taxon>
        <taxon>Metazoa</taxon>
        <taxon>Chordata</taxon>
        <taxon>Craniata</taxon>
        <taxon>Vertebrata</taxon>
        <taxon>Euteleostomi</taxon>
        <taxon>Lepidosauria</taxon>
        <taxon>Squamata</taxon>
        <taxon>Bifurcata</taxon>
        <taxon>Unidentata</taxon>
        <taxon>Episquamata</taxon>
        <taxon>Laterata</taxon>
        <taxon>Lacertibaenia</taxon>
        <taxon>Lacertidae</taxon>
        <taxon>Podarcis</taxon>
    </lineage>
</organism>
<dbReference type="SMART" id="SM00298">
    <property type="entry name" value="CHROMO"/>
    <property type="match status" value="1"/>
</dbReference>
<evidence type="ECO:0000256" key="8">
    <source>
        <dbReference type="ARBA" id="ARBA00022759"/>
    </source>
</evidence>
<keyword evidence="2" id="KW-0645">Protease</keyword>
<dbReference type="SUPFAM" id="SSF56672">
    <property type="entry name" value="DNA/RNA polymerases"/>
    <property type="match status" value="1"/>
</dbReference>
<evidence type="ECO:0000256" key="6">
    <source>
        <dbReference type="ARBA" id="ARBA00022723"/>
    </source>
</evidence>
<keyword evidence="11" id="KW-0229">DNA integration</keyword>
<dbReference type="GO" id="GO:0003964">
    <property type="term" value="F:RNA-directed DNA polymerase activity"/>
    <property type="evidence" value="ECO:0007669"/>
    <property type="project" value="UniProtKB-KW"/>
</dbReference>
<evidence type="ECO:0000256" key="5">
    <source>
        <dbReference type="ARBA" id="ARBA00022722"/>
    </source>
</evidence>
<reference evidence="21" key="2">
    <citation type="submission" date="2025-08" db="UniProtKB">
        <authorList>
            <consortium name="Ensembl"/>
        </authorList>
    </citation>
    <scope>IDENTIFICATION</scope>
</reference>
<evidence type="ECO:0000256" key="16">
    <source>
        <dbReference type="ARBA" id="ARBA00039658"/>
    </source>
</evidence>
<dbReference type="PANTHER" id="PTHR37984:SF5">
    <property type="entry name" value="PROTEIN NYNRIN-LIKE"/>
    <property type="match status" value="1"/>
</dbReference>
<dbReference type="Gene3D" id="3.30.420.10">
    <property type="entry name" value="Ribonuclease H-like superfamily/Ribonuclease H"/>
    <property type="match status" value="1"/>
</dbReference>
<dbReference type="InterPro" id="IPR012337">
    <property type="entry name" value="RNaseH-like_sf"/>
</dbReference>
<evidence type="ECO:0000256" key="3">
    <source>
        <dbReference type="ARBA" id="ARBA00022679"/>
    </source>
</evidence>
<dbReference type="Pfam" id="PF17921">
    <property type="entry name" value="Integrase_H2C2"/>
    <property type="match status" value="1"/>
</dbReference>
<dbReference type="AlphaFoldDB" id="A0A670K343"/>
<keyword evidence="12" id="KW-0695">RNA-directed DNA polymerase</keyword>
<reference evidence="21 22" key="1">
    <citation type="journal article" date="2019" name="Proc. Natl. Acad. Sci. U.S.A.">
        <title>Regulatory changes in pterin and carotenoid genes underlie balanced color polymorphisms in the wall lizard.</title>
        <authorList>
            <person name="Andrade P."/>
            <person name="Pinho C."/>
            <person name="Perez I de Lanuza G."/>
            <person name="Afonso S."/>
            <person name="Brejcha J."/>
            <person name="Rubin C.J."/>
            <person name="Wallerman O."/>
            <person name="Pereira P."/>
            <person name="Sabatino S.J."/>
            <person name="Bellati A."/>
            <person name="Pellitteri-Rosa D."/>
            <person name="Bosakova Z."/>
            <person name="Bunikis I."/>
            <person name="Carretero M.A."/>
            <person name="Feiner N."/>
            <person name="Marsik P."/>
            <person name="Pauperio F."/>
            <person name="Salvi D."/>
            <person name="Soler L."/>
            <person name="While G.M."/>
            <person name="Uller T."/>
            <person name="Font E."/>
            <person name="Andersson L."/>
            <person name="Carneiro M."/>
        </authorList>
    </citation>
    <scope>NUCLEOTIDE SEQUENCE</scope>
</reference>
<evidence type="ECO:0000259" key="19">
    <source>
        <dbReference type="PROSITE" id="PS50013"/>
    </source>
</evidence>
<dbReference type="GO" id="GO:0015074">
    <property type="term" value="P:DNA integration"/>
    <property type="evidence" value="ECO:0007669"/>
    <property type="project" value="UniProtKB-KW"/>
</dbReference>
<evidence type="ECO:0000256" key="13">
    <source>
        <dbReference type="ARBA" id="ARBA00022932"/>
    </source>
</evidence>
<feature type="coiled-coil region" evidence="17">
    <location>
        <begin position="451"/>
        <end position="482"/>
    </location>
</feature>
<keyword evidence="15" id="KW-0233">DNA recombination</keyword>
<keyword evidence="6" id="KW-0479">Metal-binding</keyword>
<dbReference type="Gene3D" id="2.40.50.40">
    <property type="match status" value="1"/>
</dbReference>
<dbReference type="InterPro" id="IPR041588">
    <property type="entry name" value="Integrase_H2C2"/>
</dbReference>
<dbReference type="FunFam" id="3.10.20.370:FF:000001">
    <property type="entry name" value="Retrovirus-related Pol polyprotein from transposon 17.6-like protein"/>
    <property type="match status" value="1"/>
</dbReference>
<dbReference type="GO" id="GO:0006508">
    <property type="term" value="P:proteolysis"/>
    <property type="evidence" value="ECO:0007669"/>
    <property type="project" value="UniProtKB-KW"/>
</dbReference>
<feature type="compositionally biased region" description="Acidic residues" evidence="18">
    <location>
        <begin position="643"/>
        <end position="659"/>
    </location>
</feature>
<accession>A0A670K343</accession>
<dbReference type="Pfam" id="PF00665">
    <property type="entry name" value="rve"/>
    <property type="match status" value="1"/>
</dbReference>
<feature type="compositionally biased region" description="Acidic residues" evidence="18">
    <location>
        <begin position="666"/>
        <end position="675"/>
    </location>
</feature>
<dbReference type="CDD" id="cd09274">
    <property type="entry name" value="RNase_HI_RT_Ty3"/>
    <property type="match status" value="1"/>
</dbReference>
<evidence type="ECO:0000256" key="9">
    <source>
        <dbReference type="ARBA" id="ARBA00022801"/>
    </source>
</evidence>
<dbReference type="InterPro" id="IPR023780">
    <property type="entry name" value="Chromo_domain"/>
</dbReference>
<sequence>MRLEKDASDRAVGAVLLQLGNRGEWKPCAFFSRKLNKSEQNYMVYDRELLAIHEAFRCWRHFLIGAQHKIQVCTDHKNLEYWRTVRVLNQRQVRWAQEFSKFFFEIRYVPGKENVRADALSRKPEYLEGEGVPEARHVIPENQWVCGGVLVGRQELAGRTRDDQYAQTKIREIRDTEENQGGFEVKEGVLYYKGALYIPEEDLRGKILKQLHDNPTAGHFGQHKTMLLVTRQFWWPRVREDVREYVRGCERCQCAKGERAAPAGLLEPLPTPERPWEVVSIDFMTDLPKSRGKTAVMVVVDLMTKMCHFIACSHAVTAEETARLFVDHVFRLHGAPLRILSDRGRQFTSRFWRRLMSLLDVEVSFSTARYPETNGQAERANSILQQYLRCYVNERENDWVEKLALAEFAYNNVEHVSTGMSPFMANHECHSRAFPGEGEGRGSVPAAEQFVEEMEALHQQLKVNLERAKEAYKRQADKHRREGETIRVGDQVWLSTQGLPFKGGCKKLWPRRLGPFEVTQQVNPVAFRLKLPSNIKLHPVFHRSLLSTYREGREFLGQGRETPMHPRVEERELSSHAAEILDSRWRGRQVEYLVAWEGEPESENTWVPAGEIRDEYLEEEFHRRFPRKPKPLGRFWEQQFGNTEDEEEFMGFPASEEEEGGRSEGEESDWEEWEAERDNSRWRAVLESSEEENSSFRGFPTSPSQERTGGEGGPGREVDVRELPSETRGEGGRPNDAGEGTSKERERASAGEGNQGDTRKKGEAESTSEGGLRDSSSEISGESTGPPLGTPTLRRRLPRRESRRRLGVKEFLCWKKFRKRPLTDSASN</sequence>
<dbReference type="FunFam" id="3.30.420.10:FF:000032">
    <property type="entry name" value="Retrovirus-related Pol polyprotein from transposon 297-like Protein"/>
    <property type="match status" value="1"/>
</dbReference>
<evidence type="ECO:0000256" key="15">
    <source>
        <dbReference type="ARBA" id="ARBA00023172"/>
    </source>
</evidence>
<keyword evidence="10" id="KW-0460">Magnesium</keyword>
<dbReference type="InterPro" id="IPR001584">
    <property type="entry name" value="Integrase_cat-core"/>
</dbReference>
<feature type="region of interest" description="Disordered" evidence="18">
    <location>
        <begin position="642"/>
        <end position="802"/>
    </location>
</feature>
<dbReference type="GO" id="GO:0006310">
    <property type="term" value="P:DNA recombination"/>
    <property type="evidence" value="ECO:0007669"/>
    <property type="project" value="UniProtKB-KW"/>
</dbReference>
<evidence type="ECO:0000259" key="20">
    <source>
        <dbReference type="PROSITE" id="PS50994"/>
    </source>
</evidence>
<evidence type="ECO:0000256" key="17">
    <source>
        <dbReference type="SAM" id="Coils"/>
    </source>
</evidence>
<dbReference type="CDD" id="cd00024">
    <property type="entry name" value="CD_CSD"/>
    <property type="match status" value="1"/>
</dbReference>
<dbReference type="GO" id="GO:0004190">
    <property type="term" value="F:aspartic-type endopeptidase activity"/>
    <property type="evidence" value="ECO:0007669"/>
    <property type="project" value="UniProtKB-KW"/>
</dbReference>
<evidence type="ECO:0000256" key="10">
    <source>
        <dbReference type="ARBA" id="ARBA00022842"/>
    </source>
</evidence>
<dbReference type="InterPro" id="IPR041373">
    <property type="entry name" value="RT_RNaseH"/>
</dbReference>
<dbReference type="PANTHER" id="PTHR37984">
    <property type="entry name" value="PROTEIN CBG26694"/>
    <property type="match status" value="1"/>
</dbReference>
<evidence type="ECO:0000256" key="7">
    <source>
        <dbReference type="ARBA" id="ARBA00022750"/>
    </source>
</evidence>
<keyword evidence="4" id="KW-0548">Nucleotidyltransferase</keyword>
<dbReference type="InterPro" id="IPR050951">
    <property type="entry name" value="Retrovirus_Pol_polyprotein"/>
</dbReference>
<keyword evidence="9" id="KW-0378">Hydrolase</keyword>
<feature type="domain" description="Integrase catalytic" evidence="20">
    <location>
        <begin position="271"/>
        <end position="430"/>
    </location>
</feature>
<dbReference type="InterPro" id="IPR000953">
    <property type="entry name" value="Chromo/chromo_shadow_dom"/>
</dbReference>